<evidence type="ECO:0000256" key="3">
    <source>
        <dbReference type="ARBA" id="ARBA00022526"/>
    </source>
</evidence>
<dbReference type="GO" id="GO:0005829">
    <property type="term" value="C:cytosol"/>
    <property type="evidence" value="ECO:0007669"/>
    <property type="project" value="TreeGrafter"/>
</dbReference>
<feature type="binding site" evidence="7">
    <location>
        <position position="239"/>
    </location>
    <ligand>
        <name>substrate</name>
    </ligand>
</feature>
<evidence type="ECO:0000256" key="6">
    <source>
        <dbReference type="ARBA" id="ARBA00023277"/>
    </source>
</evidence>
<comment type="similarity">
    <text evidence="2 7">Belongs to the glucose-6-phosphate dehydrogenase family.</text>
</comment>
<dbReference type="SUPFAM" id="SSF55347">
    <property type="entry name" value="Glyceraldehyde-3-phosphate dehydrogenase-like, C-terminal domain"/>
    <property type="match status" value="1"/>
</dbReference>
<dbReference type="NCBIfam" id="TIGR00871">
    <property type="entry name" value="zwf"/>
    <property type="match status" value="1"/>
</dbReference>
<feature type="binding site" evidence="7">
    <location>
        <position position="201"/>
    </location>
    <ligand>
        <name>substrate</name>
    </ligand>
</feature>
<dbReference type="SUPFAM" id="SSF51735">
    <property type="entry name" value="NAD(P)-binding Rossmann-fold domains"/>
    <property type="match status" value="1"/>
</dbReference>
<feature type="binding site" evidence="7">
    <location>
        <position position="63"/>
    </location>
    <ligand>
        <name>NADP(+)</name>
        <dbReference type="ChEBI" id="CHEBI:58349"/>
    </ligand>
</feature>
<name>A0A2T4UMI3_9ACTN</name>
<protein>
    <recommendedName>
        <fullName evidence="7">Glucose-6-phosphate 1-dehydrogenase</fullName>
        <shortName evidence="7">G6PD</shortName>
        <ecNumber evidence="7">1.1.1.49</ecNumber>
    </recommendedName>
</protein>
<dbReference type="Gene3D" id="3.30.360.10">
    <property type="entry name" value="Dihydrodipicolinate Reductase, domain 2"/>
    <property type="match status" value="1"/>
</dbReference>
<dbReference type="Proteomes" id="UP000240739">
    <property type="component" value="Unassembled WGS sequence"/>
</dbReference>
<evidence type="ECO:0000313" key="11">
    <source>
        <dbReference type="Proteomes" id="UP000240739"/>
    </source>
</evidence>
<keyword evidence="3 7" id="KW-0313">Glucose metabolism</keyword>
<dbReference type="GO" id="GO:0006006">
    <property type="term" value="P:glucose metabolic process"/>
    <property type="evidence" value="ECO:0007669"/>
    <property type="project" value="UniProtKB-KW"/>
</dbReference>
<evidence type="ECO:0000256" key="1">
    <source>
        <dbReference type="ARBA" id="ARBA00004937"/>
    </source>
</evidence>
<dbReference type="PIRSF" id="PIRSF000110">
    <property type="entry name" value="G6PD"/>
    <property type="match status" value="1"/>
</dbReference>
<dbReference type="NCBIfam" id="NF009492">
    <property type="entry name" value="PRK12853.1-3"/>
    <property type="match status" value="1"/>
</dbReference>
<evidence type="ECO:0000256" key="5">
    <source>
        <dbReference type="ARBA" id="ARBA00023002"/>
    </source>
</evidence>
<dbReference type="PROSITE" id="PS00069">
    <property type="entry name" value="G6P_DEHYDROGENASE"/>
    <property type="match status" value="1"/>
</dbReference>
<dbReference type="PRINTS" id="PR00079">
    <property type="entry name" value="G6PDHDRGNASE"/>
</dbReference>
<dbReference type="Pfam" id="PF02781">
    <property type="entry name" value="G6PD_C"/>
    <property type="match status" value="1"/>
</dbReference>
<feature type="domain" description="Glucose-6-phosphate dehydrogenase NAD-binding" evidence="8">
    <location>
        <begin position="26"/>
        <end position="210"/>
    </location>
</feature>
<comment type="function">
    <text evidence="7">Catalyzes the oxidation of glucose 6-phosphate to 6-phosphogluconolactone.</text>
</comment>
<keyword evidence="4 7" id="KW-0521">NADP</keyword>
<keyword evidence="5 7" id="KW-0560">Oxidoreductase</keyword>
<accession>A0A2T4UMI3</accession>
<dbReference type="AlphaFoldDB" id="A0A2T4UMI3"/>
<dbReference type="Pfam" id="PF00479">
    <property type="entry name" value="G6PD_N"/>
    <property type="match status" value="1"/>
</dbReference>
<evidence type="ECO:0000256" key="2">
    <source>
        <dbReference type="ARBA" id="ARBA00009975"/>
    </source>
</evidence>
<evidence type="ECO:0000256" key="7">
    <source>
        <dbReference type="HAMAP-Rule" id="MF_00966"/>
    </source>
</evidence>
<dbReference type="GO" id="GO:0009051">
    <property type="term" value="P:pentose-phosphate shunt, oxidative branch"/>
    <property type="evidence" value="ECO:0007669"/>
    <property type="project" value="TreeGrafter"/>
</dbReference>
<feature type="active site" description="Proton acceptor" evidence="7">
    <location>
        <position position="263"/>
    </location>
</feature>
<dbReference type="InterPro" id="IPR001282">
    <property type="entry name" value="G6P_DH"/>
</dbReference>
<dbReference type="Gene3D" id="3.40.50.720">
    <property type="entry name" value="NAD(P)-binding Rossmann-like Domain"/>
    <property type="match status" value="1"/>
</dbReference>
<dbReference type="EC" id="1.1.1.49" evidence="7"/>
<comment type="pathway">
    <text evidence="1 7">Carbohydrate degradation; pentose phosphate pathway; D-ribulose 5-phosphate from D-glucose 6-phosphate (oxidative stage): step 1/3.</text>
</comment>
<dbReference type="GO" id="GO:0050661">
    <property type="term" value="F:NADP binding"/>
    <property type="evidence" value="ECO:0007669"/>
    <property type="project" value="UniProtKB-UniRule"/>
</dbReference>
<dbReference type="EMBL" id="PYYB01000001">
    <property type="protein sequence ID" value="PTL60455.1"/>
    <property type="molecule type" value="Genomic_DNA"/>
</dbReference>
<dbReference type="HAMAP" id="MF_00966">
    <property type="entry name" value="G6PD"/>
    <property type="match status" value="1"/>
</dbReference>
<dbReference type="GO" id="GO:0004345">
    <property type="term" value="F:glucose-6-phosphate dehydrogenase activity"/>
    <property type="evidence" value="ECO:0007669"/>
    <property type="project" value="UniProtKB-UniRule"/>
</dbReference>
<dbReference type="UniPathway" id="UPA00115">
    <property type="reaction ID" value="UER00408"/>
</dbReference>
<feature type="binding site" evidence="7">
    <location>
        <position position="363"/>
    </location>
    <ligand>
        <name>substrate</name>
    </ligand>
</feature>
<organism evidence="10 11">
    <name type="scientific">Paraconexibacter algicola</name>
    <dbReference type="NCBI Taxonomy" id="2133960"/>
    <lineage>
        <taxon>Bacteria</taxon>
        <taxon>Bacillati</taxon>
        <taxon>Actinomycetota</taxon>
        <taxon>Thermoleophilia</taxon>
        <taxon>Solirubrobacterales</taxon>
        <taxon>Paraconexibacteraceae</taxon>
        <taxon>Paraconexibacter</taxon>
    </lineage>
</organism>
<evidence type="ECO:0000259" key="9">
    <source>
        <dbReference type="Pfam" id="PF02781"/>
    </source>
</evidence>
<dbReference type="InterPro" id="IPR022675">
    <property type="entry name" value="G6P_DH_C"/>
</dbReference>
<comment type="caution">
    <text evidence="10">The sequence shown here is derived from an EMBL/GenBank/DDBJ whole genome shotgun (WGS) entry which is preliminary data.</text>
</comment>
<dbReference type="OrthoDB" id="9802739at2"/>
<comment type="catalytic activity">
    <reaction evidence="7">
        <text>D-glucose 6-phosphate + NADP(+) = 6-phospho-D-glucono-1,5-lactone + NADPH + H(+)</text>
        <dbReference type="Rhea" id="RHEA:15841"/>
        <dbReference type="ChEBI" id="CHEBI:15378"/>
        <dbReference type="ChEBI" id="CHEBI:57783"/>
        <dbReference type="ChEBI" id="CHEBI:57955"/>
        <dbReference type="ChEBI" id="CHEBI:58349"/>
        <dbReference type="ChEBI" id="CHEBI:61548"/>
        <dbReference type="EC" id="1.1.1.49"/>
    </reaction>
</comment>
<evidence type="ECO:0000259" key="8">
    <source>
        <dbReference type="Pfam" id="PF00479"/>
    </source>
</evidence>
<gene>
    <name evidence="7 10" type="primary">zwf</name>
    <name evidence="10" type="ORF">C7Y72_12805</name>
</gene>
<feature type="binding site" evidence="7">
    <location>
        <position position="368"/>
    </location>
    <ligand>
        <name>substrate</name>
    </ligand>
</feature>
<comment type="caution">
    <text evidence="7">Lacks conserved residue(s) required for the propagation of feature annotation.</text>
</comment>
<feature type="binding site" evidence="7">
    <location>
        <position position="171"/>
    </location>
    <ligand>
        <name>NADP(+)</name>
        <dbReference type="ChEBI" id="CHEBI:58349"/>
    </ligand>
</feature>
<feature type="binding site" evidence="7">
    <location>
        <position position="205"/>
    </location>
    <ligand>
        <name>substrate</name>
    </ligand>
</feature>
<dbReference type="PANTHER" id="PTHR23429">
    <property type="entry name" value="GLUCOSE-6-PHOSPHATE 1-DEHYDROGENASE G6PD"/>
    <property type="match status" value="1"/>
</dbReference>
<proteinExistence type="inferred from homology"/>
<feature type="domain" description="Glucose-6-phosphate dehydrogenase C-terminal" evidence="9">
    <location>
        <begin position="212"/>
        <end position="511"/>
    </location>
</feature>
<dbReference type="InterPro" id="IPR036291">
    <property type="entry name" value="NAD(P)-bd_dom_sf"/>
</dbReference>
<dbReference type="InterPro" id="IPR019796">
    <property type="entry name" value="G6P_DH_AS"/>
</dbReference>
<sequence length="514" mass="56967">MSTPGPDENPLVEGLERLPVHPTSLVIFGGLGDLAKRKLLPALYNLAHEGALPERFHLVGTSRSEMTDEEFRKEAAEAIREHSRREPDETVLEALLADVRWVAGTFDSASVYEGIAKVLGEFDEGAGALTLNRAFYLSTAPDFFPVIVEQLGAHGLHELPDEGEVRIIIEKPFGTTLASAIDLNQKVLSVFSEQQVFRIDHYLGKETVQNMLAFRFANRMFEPVWNRDHIQSVQITASEDIGIGSRAGYYDQAGALRDLVQNHMMQLLCLLCMEPPIDLGADEVRNEKVKVLKAIRPPAPDEVDQMAVRAQYAKGSAGGEDVPGYLDEADVPADSNTETYAALRLHVQNWRWAGVPFYLRTGKRLARKVTEIAVTLKPVPHVAFGGSDPAHPTTLMPNQLVLTMQPNEGVSLSLGAKIPGTRMRIRPVQMDFQYGTAFVSQSPEAYERLIMDAMRGDATLFTRNDEAEAQWRIMDPIVSTWEETPGPLPQYEAGSQGPAEAASLLRDVDTWRRI</sequence>
<dbReference type="PANTHER" id="PTHR23429:SF0">
    <property type="entry name" value="GLUCOSE-6-PHOSPHATE 1-DEHYDROGENASE"/>
    <property type="match status" value="1"/>
</dbReference>
<evidence type="ECO:0000256" key="4">
    <source>
        <dbReference type="ARBA" id="ARBA00022857"/>
    </source>
</evidence>
<dbReference type="RefSeq" id="WP_107569101.1">
    <property type="nucleotide sequence ID" value="NZ_PYYB01000001.1"/>
</dbReference>
<reference evidence="10 11" key="1">
    <citation type="submission" date="2018-03" db="EMBL/GenBank/DDBJ databases">
        <title>Aquarubrobacter algicola gen. nov., sp. nov., a novel actinobacterium isolated from shallow eutrophic lake during the end of cyanobacterial harmful algal blooms.</title>
        <authorList>
            <person name="Chun S.J."/>
        </authorList>
    </citation>
    <scope>NUCLEOTIDE SEQUENCE [LARGE SCALE GENOMIC DNA]</scope>
    <source>
        <strain evidence="10 11">Seoho-28</strain>
    </source>
</reference>
<keyword evidence="11" id="KW-1185">Reference proteome</keyword>
<dbReference type="InterPro" id="IPR022674">
    <property type="entry name" value="G6P_DH_NAD-bd"/>
</dbReference>
<evidence type="ECO:0000313" key="10">
    <source>
        <dbReference type="EMBL" id="PTL60455.1"/>
    </source>
</evidence>
<keyword evidence="6 7" id="KW-0119">Carbohydrate metabolism</keyword>
<feature type="binding site" evidence="7">
    <location>
        <position position="258"/>
    </location>
    <ligand>
        <name>substrate</name>
    </ligand>
</feature>